<dbReference type="PANTHER" id="PTHR10900">
    <property type="entry name" value="PERIOSTIN-RELATED"/>
    <property type="match status" value="1"/>
</dbReference>
<name>A0ABV7H652_9BURK</name>
<proteinExistence type="predicted"/>
<gene>
    <name evidence="3" type="ORF">ACFOEN_11385</name>
</gene>
<evidence type="ECO:0000313" key="3">
    <source>
        <dbReference type="EMBL" id="MFC3148243.1"/>
    </source>
</evidence>
<dbReference type="Pfam" id="PF02469">
    <property type="entry name" value="Fasciclin"/>
    <property type="match status" value="3"/>
</dbReference>
<keyword evidence="1" id="KW-0732">Signal</keyword>
<dbReference type="PANTHER" id="PTHR10900:SF77">
    <property type="entry name" value="FI19380P1"/>
    <property type="match status" value="1"/>
</dbReference>
<sequence>MKQTLQRLAKWLAVPLMAAGLAACGSDDHKNETPAPTLNIVQTAANVSDFSTLVAAVQSAQLVNTLSGPGPFTVFAPTNAAFADLLSSLGLTSAQLLDPANRPLLTAILTYHVLPAQVLRAQVPTGSAITTVQGGTFTVAANGNALTITDALGRTANITATDTRTTNGVIHTIDRVILPQGVLTIAQTARVIPGFSTLLAAVGTSTAVGARLTGTAPTTVFAPTDTAFTNLLTSLGLTPAQLLASPALVQQILLYHALDGQVLRTQVPTNTAITTLQGGTFTVAAAGTGLRITDALTRQINITATDIRASNGVIHVVDTVLLPQGQLNIAQTASVIPAFSTLRAAVGAAAPAVATALTGTAPLTVFAPTNDAFANLLTELGVTQQALLANQSLLTTVLQYHVVNGQVLRAQVPLNTAITTLQGQTFRVAANGNTLTITDARNRTSDIVLTDVRASNGVIHVISPRVILPAP</sequence>
<dbReference type="Gene3D" id="2.30.180.10">
    <property type="entry name" value="FAS1 domain"/>
    <property type="match status" value="3"/>
</dbReference>
<feature type="domain" description="FAS1" evidence="2">
    <location>
        <begin position="37"/>
        <end position="177"/>
    </location>
</feature>
<dbReference type="EMBL" id="JBHRTI010000004">
    <property type="protein sequence ID" value="MFC3148243.1"/>
    <property type="molecule type" value="Genomic_DNA"/>
</dbReference>
<dbReference type="InterPro" id="IPR036378">
    <property type="entry name" value="FAS1_dom_sf"/>
</dbReference>
<dbReference type="Proteomes" id="UP001595556">
    <property type="component" value="Unassembled WGS sequence"/>
</dbReference>
<dbReference type="InterPro" id="IPR050904">
    <property type="entry name" value="Adhesion/Biosynth-related"/>
</dbReference>
<dbReference type="InterPro" id="IPR000782">
    <property type="entry name" value="FAS1_domain"/>
</dbReference>
<dbReference type="SMART" id="SM00554">
    <property type="entry name" value="FAS1"/>
    <property type="match status" value="3"/>
</dbReference>
<reference evidence="4" key="1">
    <citation type="journal article" date="2019" name="Int. J. Syst. Evol. Microbiol.">
        <title>The Global Catalogue of Microorganisms (GCM) 10K type strain sequencing project: providing services to taxonomists for standard genome sequencing and annotation.</title>
        <authorList>
            <consortium name="The Broad Institute Genomics Platform"/>
            <consortium name="The Broad Institute Genome Sequencing Center for Infectious Disease"/>
            <person name="Wu L."/>
            <person name="Ma J."/>
        </authorList>
    </citation>
    <scope>NUCLEOTIDE SEQUENCE [LARGE SCALE GENOMIC DNA]</scope>
    <source>
        <strain evidence="4">KCTC 52168</strain>
    </source>
</reference>
<dbReference type="RefSeq" id="WP_377303991.1">
    <property type="nucleotide sequence ID" value="NZ_CP180191.1"/>
</dbReference>
<organism evidence="3 4">
    <name type="scientific">Piscinibacterium candidicorallinum</name>
    <dbReference type="NCBI Taxonomy" id="1793872"/>
    <lineage>
        <taxon>Bacteria</taxon>
        <taxon>Pseudomonadati</taxon>
        <taxon>Pseudomonadota</taxon>
        <taxon>Betaproteobacteria</taxon>
        <taxon>Burkholderiales</taxon>
        <taxon>Piscinibacterium</taxon>
    </lineage>
</organism>
<feature type="signal peptide" evidence="1">
    <location>
        <begin position="1"/>
        <end position="18"/>
    </location>
</feature>
<dbReference type="SUPFAM" id="SSF82153">
    <property type="entry name" value="FAS1 domain"/>
    <property type="match status" value="3"/>
</dbReference>
<dbReference type="PROSITE" id="PS50213">
    <property type="entry name" value="FAS1"/>
    <property type="match status" value="3"/>
</dbReference>
<feature type="domain" description="FAS1" evidence="2">
    <location>
        <begin position="182"/>
        <end position="321"/>
    </location>
</feature>
<evidence type="ECO:0000256" key="1">
    <source>
        <dbReference type="SAM" id="SignalP"/>
    </source>
</evidence>
<evidence type="ECO:0000259" key="2">
    <source>
        <dbReference type="PROSITE" id="PS50213"/>
    </source>
</evidence>
<accession>A0ABV7H652</accession>
<dbReference type="PROSITE" id="PS51257">
    <property type="entry name" value="PROKAR_LIPOPROTEIN"/>
    <property type="match status" value="1"/>
</dbReference>
<protein>
    <submittedName>
        <fullName evidence="3">Fasciclin domain-containing protein</fullName>
    </submittedName>
</protein>
<feature type="domain" description="FAS1" evidence="2">
    <location>
        <begin position="326"/>
        <end position="466"/>
    </location>
</feature>
<feature type="chain" id="PRO_5046673259" evidence="1">
    <location>
        <begin position="19"/>
        <end position="471"/>
    </location>
</feature>
<evidence type="ECO:0000313" key="4">
    <source>
        <dbReference type="Proteomes" id="UP001595556"/>
    </source>
</evidence>
<comment type="caution">
    <text evidence="3">The sequence shown here is derived from an EMBL/GenBank/DDBJ whole genome shotgun (WGS) entry which is preliminary data.</text>
</comment>
<keyword evidence="4" id="KW-1185">Reference proteome</keyword>